<sequence length="109" mass="12818">MKYSEKDFDIKRLIRKLDAEFILQLLLLEKLPPSMQTILDAEIKAGNRIVDVMEDYPDPHSVCVTLGEKFIVKHKNLDEDEVEFSLCNDPHYWFADYTSKTYPKHLIIC</sequence>
<evidence type="ECO:0000313" key="2">
    <source>
        <dbReference type="Proteomes" id="UP000185781"/>
    </source>
</evidence>
<proteinExistence type="predicted"/>
<gene>
    <name evidence="1" type="ORF">SAMN05421785_105169</name>
</gene>
<dbReference type="EMBL" id="FTOV01000005">
    <property type="protein sequence ID" value="SIT02681.1"/>
    <property type="molecule type" value="Genomic_DNA"/>
</dbReference>
<dbReference type="AlphaFoldDB" id="A0A1N7NWM5"/>
<accession>A0A1N7NWM5</accession>
<reference evidence="1 2" key="1">
    <citation type="submission" date="2017-01" db="EMBL/GenBank/DDBJ databases">
        <authorList>
            <person name="Mah S.A."/>
            <person name="Swanson W.J."/>
            <person name="Moy G.W."/>
            <person name="Vacquier V.D."/>
        </authorList>
    </citation>
    <scope>NUCLEOTIDE SEQUENCE [LARGE SCALE GENOMIC DNA]</scope>
    <source>
        <strain evidence="1 2">DSM 18014</strain>
    </source>
</reference>
<dbReference type="OrthoDB" id="308241at2"/>
<name>A0A1N7NWM5_9FLAO</name>
<dbReference type="Proteomes" id="UP000185781">
    <property type="component" value="Unassembled WGS sequence"/>
</dbReference>
<protein>
    <submittedName>
        <fullName evidence="1">Uncharacterized protein</fullName>
    </submittedName>
</protein>
<organism evidence="1 2">
    <name type="scientific">Chryseobacterium gambrini</name>
    <dbReference type="NCBI Taxonomy" id="373672"/>
    <lineage>
        <taxon>Bacteria</taxon>
        <taxon>Pseudomonadati</taxon>
        <taxon>Bacteroidota</taxon>
        <taxon>Flavobacteriia</taxon>
        <taxon>Flavobacteriales</taxon>
        <taxon>Weeksellaceae</taxon>
        <taxon>Chryseobacterium group</taxon>
        <taxon>Chryseobacterium</taxon>
    </lineage>
</organism>
<dbReference type="RefSeq" id="WP_076392866.1">
    <property type="nucleotide sequence ID" value="NZ_CP115857.1"/>
</dbReference>
<evidence type="ECO:0000313" key="1">
    <source>
        <dbReference type="EMBL" id="SIT02681.1"/>
    </source>
</evidence>